<evidence type="ECO:0000313" key="7">
    <source>
        <dbReference type="EMBL" id="AMM41454.1"/>
    </source>
</evidence>
<proteinExistence type="predicted"/>
<evidence type="ECO:0000256" key="2">
    <source>
        <dbReference type="ARBA" id="ARBA00023002"/>
    </source>
</evidence>
<feature type="coiled-coil region" evidence="5">
    <location>
        <begin position="72"/>
        <end position="99"/>
    </location>
</feature>
<name>A0A7U4THZ7_DESA2</name>
<dbReference type="EMBL" id="CP013015">
    <property type="protein sequence ID" value="AMM41454.1"/>
    <property type="molecule type" value="Genomic_DNA"/>
</dbReference>
<dbReference type="GO" id="GO:0051536">
    <property type="term" value="F:iron-sulfur cluster binding"/>
    <property type="evidence" value="ECO:0007669"/>
    <property type="project" value="UniProtKB-KW"/>
</dbReference>
<dbReference type="InterPro" id="IPR003813">
    <property type="entry name" value="MvhD/FlpD"/>
</dbReference>
<keyword evidence="4" id="KW-0411">Iron-sulfur</keyword>
<gene>
    <name evidence="7" type="ORF">HS1_001660</name>
</gene>
<keyword evidence="3" id="KW-0408">Iron</keyword>
<feature type="domain" description="F420-non-reducing hydrogenase iron-sulfur subunit D" evidence="6">
    <location>
        <begin position="2"/>
        <end position="62"/>
    </location>
</feature>
<dbReference type="KEGG" id="daw:HS1_001660"/>
<keyword evidence="5" id="KW-0175">Coiled coil</keyword>
<keyword evidence="8" id="KW-1185">Reference proteome</keyword>
<evidence type="ECO:0000256" key="4">
    <source>
        <dbReference type="ARBA" id="ARBA00023014"/>
    </source>
</evidence>
<dbReference type="Pfam" id="PF02662">
    <property type="entry name" value="FlpD"/>
    <property type="match status" value="1"/>
</dbReference>
<dbReference type="GO" id="GO:0046872">
    <property type="term" value="F:metal ion binding"/>
    <property type="evidence" value="ECO:0007669"/>
    <property type="project" value="UniProtKB-KW"/>
</dbReference>
<protein>
    <submittedName>
        <fullName evidence="7">Methyl-viologen-reducing hydrogenase, delta subunit</fullName>
    </submittedName>
</protein>
<keyword evidence="1" id="KW-0479">Metal-binding</keyword>
<evidence type="ECO:0000256" key="1">
    <source>
        <dbReference type="ARBA" id="ARBA00022723"/>
    </source>
</evidence>
<dbReference type="Proteomes" id="UP000070560">
    <property type="component" value="Chromosome"/>
</dbReference>
<dbReference type="SUPFAM" id="SSF46785">
    <property type="entry name" value="Winged helix' DNA-binding domain"/>
    <property type="match status" value="1"/>
</dbReference>
<dbReference type="Gene3D" id="1.10.10.10">
    <property type="entry name" value="Winged helix-like DNA-binding domain superfamily/Winged helix DNA-binding domain"/>
    <property type="match status" value="1"/>
</dbReference>
<reference evidence="7 8" key="1">
    <citation type="submission" date="2015-10" db="EMBL/GenBank/DDBJ databases">
        <title>Candidatus Desulfofervidus auxilii, a hydrogenotrophic sulfate-reducing bacterium involved in the thermophilic anaerobic oxidation of methane.</title>
        <authorList>
            <person name="Krukenberg V."/>
            <person name="Richter M."/>
            <person name="Wegener G."/>
        </authorList>
    </citation>
    <scope>NUCLEOTIDE SEQUENCE [LARGE SCALE GENOMIC DNA]</scope>
    <source>
        <strain evidence="7 8">HS1</strain>
    </source>
</reference>
<dbReference type="InterPro" id="IPR036390">
    <property type="entry name" value="WH_DNA-bd_sf"/>
</dbReference>
<evidence type="ECO:0000256" key="3">
    <source>
        <dbReference type="ARBA" id="ARBA00023004"/>
    </source>
</evidence>
<dbReference type="GO" id="GO:0016491">
    <property type="term" value="F:oxidoreductase activity"/>
    <property type="evidence" value="ECO:0007669"/>
    <property type="project" value="UniProtKB-KW"/>
</dbReference>
<evidence type="ECO:0000259" key="6">
    <source>
        <dbReference type="Pfam" id="PF02662"/>
    </source>
</evidence>
<dbReference type="OrthoDB" id="9785566at2"/>
<accession>A0A7U4THZ7</accession>
<evidence type="ECO:0000256" key="5">
    <source>
        <dbReference type="SAM" id="Coils"/>
    </source>
</evidence>
<dbReference type="AlphaFoldDB" id="A0A7U4THZ7"/>
<evidence type="ECO:0000313" key="8">
    <source>
        <dbReference type="Proteomes" id="UP000070560"/>
    </source>
</evidence>
<organism evidence="7 8">
    <name type="scientific">Desulfofervidus auxilii</name>
    <dbReference type="NCBI Taxonomy" id="1621989"/>
    <lineage>
        <taxon>Bacteria</taxon>
        <taxon>Pseudomonadati</taxon>
        <taxon>Thermodesulfobacteriota</taxon>
        <taxon>Candidatus Desulfofervidia</taxon>
        <taxon>Candidatus Desulfofervidales</taxon>
        <taxon>Candidatus Desulfofervidaceae</taxon>
        <taxon>Candidatus Desulfofervidus</taxon>
    </lineage>
</organism>
<dbReference type="InterPro" id="IPR036388">
    <property type="entry name" value="WH-like_DNA-bd_sf"/>
</dbReference>
<sequence>MGECHYLEGNYEAQFVITFVHKIMKEIGINPKRLLLEWASSAEATRFVKLMTEFIDEIKGLGKLGESEDIEEETLQIRLEAAKEALEKAKLRMAFSKQAVKLKQKREKGEKIDLTLSEGLKKMIKDEFSLHQIILYLQKSPYSSSNLAKKLNIAEAEVEKYIASLEKKGRVTVKESIPVPVYIIKN</sequence>
<keyword evidence="2" id="KW-0560">Oxidoreductase</keyword>